<accession>A0AC60Q1V1</accession>
<proteinExistence type="predicted"/>
<comment type="caution">
    <text evidence="1">The sequence shown here is derived from an EMBL/GenBank/DDBJ whole genome shotgun (WGS) entry which is preliminary data.</text>
</comment>
<evidence type="ECO:0000313" key="2">
    <source>
        <dbReference type="Proteomes" id="UP000805193"/>
    </source>
</evidence>
<gene>
    <name evidence="1" type="ORF">HPB47_025542</name>
</gene>
<keyword evidence="2" id="KW-1185">Reference proteome</keyword>
<name>A0AC60Q1V1_IXOPE</name>
<protein>
    <submittedName>
        <fullName evidence="1">Uncharacterized protein</fullName>
    </submittedName>
</protein>
<dbReference type="EMBL" id="JABSTQ010009629">
    <property type="protein sequence ID" value="KAG0427402.1"/>
    <property type="molecule type" value="Genomic_DNA"/>
</dbReference>
<sequence length="264" mass="29076">MRRRWMKKEEEASEQPVAVFLNTKKRASTAGKLPLPSEPDAIPSMKPPATMEQVPPSQEQGKSPSPNENPPSQELASTHPTTHSHVQAEAVIPIKRQRVEGARRLDPQRSDPPSEAATSTYSLQESMDDNDDDASFTIVSYKKNRPAGYTWGSPATQWKSTSVLPFNATNVNDLDILPRTAAVPAVAKYVQVHITIKSAAHELNLNAPTAVKATRQPRVRTSNAYRVWCPKGSTTHCITNDTLNGDAVCYIPCRFPGQRKQPSN</sequence>
<evidence type="ECO:0000313" key="1">
    <source>
        <dbReference type="EMBL" id="KAG0427402.1"/>
    </source>
</evidence>
<dbReference type="Proteomes" id="UP000805193">
    <property type="component" value="Unassembled WGS sequence"/>
</dbReference>
<organism evidence="1 2">
    <name type="scientific">Ixodes persulcatus</name>
    <name type="common">Taiga tick</name>
    <dbReference type="NCBI Taxonomy" id="34615"/>
    <lineage>
        <taxon>Eukaryota</taxon>
        <taxon>Metazoa</taxon>
        <taxon>Ecdysozoa</taxon>
        <taxon>Arthropoda</taxon>
        <taxon>Chelicerata</taxon>
        <taxon>Arachnida</taxon>
        <taxon>Acari</taxon>
        <taxon>Parasitiformes</taxon>
        <taxon>Ixodida</taxon>
        <taxon>Ixodoidea</taxon>
        <taxon>Ixodidae</taxon>
        <taxon>Ixodinae</taxon>
        <taxon>Ixodes</taxon>
    </lineage>
</organism>
<reference evidence="1 2" key="1">
    <citation type="journal article" date="2020" name="Cell">
        <title>Large-Scale Comparative Analyses of Tick Genomes Elucidate Their Genetic Diversity and Vector Capacities.</title>
        <authorList>
            <consortium name="Tick Genome and Microbiome Consortium (TIGMIC)"/>
            <person name="Jia N."/>
            <person name="Wang J."/>
            <person name="Shi W."/>
            <person name="Du L."/>
            <person name="Sun Y."/>
            <person name="Zhan W."/>
            <person name="Jiang J.F."/>
            <person name="Wang Q."/>
            <person name="Zhang B."/>
            <person name="Ji P."/>
            <person name="Bell-Sakyi L."/>
            <person name="Cui X.M."/>
            <person name="Yuan T.T."/>
            <person name="Jiang B.G."/>
            <person name="Yang W.F."/>
            <person name="Lam T.T."/>
            <person name="Chang Q.C."/>
            <person name="Ding S.J."/>
            <person name="Wang X.J."/>
            <person name="Zhu J.G."/>
            <person name="Ruan X.D."/>
            <person name="Zhao L."/>
            <person name="Wei J.T."/>
            <person name="Ye R.Z."/>
            <person name="Que T.C."/>
            <person name="Du C.H."/>
            <person name="Zhou Y.H."/>
            <person name="Cheng J.X."/>
            <person name="Dai P.F."/>
            <person name="Guo W.B."/>
            <person name="Han X.H."/>
            <person name="Huang E.J."/>
            <person name="Li L.F."/>
            <person name="Wei W."/>
            <person name="Gao Y.C."/>
            <person name="Liu J.Z."/>
            <person name="Shao H.Z."/>
            <person name="Wang X."/>
            <person name="Wang C.C."/>
            <person name="Yang T.C."/>
            <person name="Huo Q.B."/>
            <person name="Li W."/>
            <person name="Chen H.Y."/>
            <person name="Chen S.E."/>
            <person name="Zhou L.G."/>
            <person name="Ni X.B."/>
            <person name="Tian J.H."/>
            <person name="Sheng Y."/>
            <person name="Liu T."/>
            <person name="Pan Y.S."/>
            <person name="Xia L.Y."/>
            <person name="Li J."/>
            <person name="Zhao F."/>
            <person name="Cao W.C."/>
        </authorList>
    </citation>
    <scope>NUCLEOTIDE SEQUENCE [LARGE SCALE GENOMIC DNA]</scope>
    <source>
        <strain evidence="1">Iper-2018</strain>
    </source>
</reference>